<dbReference type="AlphaFoldDB" id="A0A1Q4H7S6"/>
<dbReference type="EMBL" id="PDCR01000006">
    <property type="protein sequence ID" value="PEG55508.1"/>
    <property type="molecule type" value="Genomic_DNA"/>
</dbReference>
<dbReference type="Proteomes" id="UP000220340">
    <property type="component" value="Unassembled WGS sequence"/>
</dbReference>
<comment type="caution">
    <text evidence="2">The sequence shown here is derived from an EMBL/GenBank/DDBJ whole genome shotgun (WGS) entry which is preliminary data.</text>
</comment>
<dbReference type="EMBL" id="MIJD01000003">
    <property type="protein sequence ID" value="OPE56278.1"/>
    <property type="molecule type" value="Genomic_DNA"/>
</dbReference>
<organism evidence="2 4">
    <name type="scientific">Mycolicibacterium diernhoferi</name>
    <dbReference type="NCBI Taxonomy" id="1801"/>
    <lineage>
        <taxon>Bacteria</taxon>
        <taxon>Bacillati</taxon>
        <taxon>Actinomycetota</taxon>
        <taxon>Actinomycetes</taxon>
        <taxon>Mycobacteriales</taxon>
        <taxon>Mycobacteriaceae</taxon>
        <taxon>Mycolicibacterium</taxon>
    </lineage>
</organism>
<evidence type="ECO:0000313" key="4">
    <source>
        <dbReference type="Proteomes" id="UP000220340"/>
    </source>
</evidence>
<evidence type="ECO:0000313" key="2">
    <source>
        <dbReference type="EMBL" id="PEG55508.1"/>
    </source>
</evidence>
<dbReference type="Proteomes" id="UP000191039">
    <property type="component" value="Unassembled WGS sequence"/>
</dbReference>
<reference evidence="1 3" key="1">
    <citation type="submission" date="2016-09" db="EMBL/GenBank/DDBJ databases">
        <title>genome sequences of unsequenced Mycobacteria.</title>
        <authorList>
            <person name="Greninger A.L."/>
            <person name="Jerome K.R."/>
            <person name="Mcnair B."/>
            <person name="Wallis C."/>
            <person name="Fang F."/>
        </authorList>
    </citation>
    <scope>NUCLEOTIDE SEQUENCE [LARGE SCALE GENOMIC DNA]</scope>
    <source>
        <strain evidence="1 3">BM1</strain>
    </source>
</reference>
<dbReference type="RefSeq" id="WP_073858567.1">
    <property type="nucleotide sequence ID" value="NZ_BAAATC010000014.1"/>
</dbReference>
<reference evidence="2 4" key="2">
    <citation type="submission" date="2017-10" db="EMBL/GenBank/DDBJ databases">
        <title>The new phylogeny of genus Mycobacterium.</title>
        <authorList>
            <person name="Tortoli E."/>
            <person name="Trovato A."/>
            <person name="Cirillo D.M."/>
        </authorList>
    </citation>
    <scope>NUCLEOTIDE SEQUENCE [LARGE SCALE GENOMIC DNA]</scope>
    <source>
        <strain evidence="2 4">IP141170001</strain>
    </source>
</reference>
<sequence>MIDDLGIDEWYLESNQRGHWLAFNASLFDAEELVEVLDATSLGVKAWGESFRPAADGVRYDWYILLKSKCMRDECLRLLGGLLDRRREEPTNEIVQDPPRAGKSLWQRVVSVLPWVHDKQGDSSAPSEARPTRSVFNDLAGNRITRTVHELHVTFDTGSWPSNGVLRELGYKVGQNGLGPVERRRILRTAYAVTLTGVSKETRSYIAEWGEPNSQQRADKIERCLSNFAEVARRRSADMSEAIADWEDDLDWFRREGAR</sequence>
<evidence type="ECO:0000313" key="1">
    <source>
        <dbReference type="EMBL" id="OPE56278.1"/>
    </source>
</evidence>
<dbReference type="OrthoDB" id="8410714at2"/>
<name>A0A1Q4H7S6_9MYCO</name>
<proteinExistence type="predicted"/>
<accession>A0A1Q4H7S6</accession>
<protein>
    <submittedName>
        <fullName evidence="2">Uncharacterized protein</fullName>
    </submittedName>
</protein>
<keyword evidence="4" id="KW-1185">Reference proteome</keyword>
<gene>
    <name evidence="1" type="ORF">BV510_00635</name>
    <name evidence="2" type="ORF">CRI78_06255</name>
</gene>
<evidence type="ECO:0000313" key="3">
    <source>
        <dbReference type="Proteomes" id="UP000191039"/>
    </source>
</evidence>